<organism evidence="5 6">
    <name type="scientific">Lottia gigantea</name>
    <name type="common">Giant owl limpet</name>
    <dbReference type="NCBI Taxonomy" id="225164"/>
    <lineage>
        <taxon>Eukaryota</taxon>
        <taxon>Metazoa</taxon>
        <taxon>Spiralia</taxon>
        <taxon>Lophotrochozoa</taxon>
        <taxon>Mollusca</taxon>
        <taxon>Gastropoda</taxon>
        <taxon>Patellogastropoda</taxon>
        <taxon>Lottioidea</taxon>
        <taxon>Lottiidae</taxon>
        <taxon>Lottia</taxon>
    </lineage>
</organism>
<dbReference type="PANTHER" id="PTHR24261">
    <property type="entry name" value="PLASMINOGEN-RELATED"/>
    <property type="match status" value="1"/>
</dbReference>
<gene>
    <name evidence="5" type="ORF">LOTGIDRAFT_176254</name>
</gene>
<dbReference type="OMA" id="PMERIDC"/>
<dbReference type="PROSITE" id="PS00021">
    <property type="entry name" value="KRINGLE_1"/>
    <property type="match status" value="2"/>
</dbReference>
<feature type="domain" description="Kringle" evidence="4">
    <location>
        <begin position="175"/>
        <end position="247"/>
    </location>
</feature>
<evidence type="ECO:0000256" key="1">
    <source>
        <dbReference type="ARBA" id="ARBA00022572"/>
    </source>
</evidence>
<dbReference type="PROSITE" id="PS50070">
    <property type="entry name" value="KRINGLE_2"/>
    <property type="match status" value="2"/>
</dbReference>
<dbReference type="InterPro" id="IPR000001">
    <property type="entry name" value="Kringle"/>
</dbReference>
<dbReference type="SUPFAM" id="SSF57440">
    <property type="entry name" value="Kringle-like"/>
    <property type="match status" value="2"/>
</dbReference>
<feature type="disulfide bond" evidence="3">
    <location>
        <begin position="134"/>
        <end position="157"/>
    </location>
</feature>
<dbReference type="SMART" id="SM00130">
    <property type="entry name" value="KR"/>
    <property type="match status" value="2"/>
</dbReference>
<dbReference type="HOGENOM" id="CLU_522330_0_0_1"/>
<dbReference type="GeneID" id="20243644"/>
<dbReference type="InterPro" id="IPR018056">
    <property type="entry name" value="Kringle_CS"/>
</dbReference>
<evidence type="ECO:0000259" key="4">
    <source>
        <dbReference type="PROSITE" id="PS50070"/>
    </source>
</evidence>
<accession>V3ZLH3</accession>
<keyword evidence="1 3" id="KW-0420">Kringle</keyword>
<evidence type="ECO:0000256" key="3">
    <source>
        <dbReference type="PROSITE-ProRule" id="PRU00121"/>
    </source>
</evidence>
<name>V3ZLH3_LOTGI</name>
<dbReference type="Proteomes" id="UP000030746">
    <property type="component" value="Unassembled WGS sequence"/>
</dbReference>
<dbReference type="Gene3D" id="2.40.20.10">
    <property type="entry name" value="Plasminogen Kringle 4"/>
    <property type="match status" value="2"/>
</dbReference>
<dbReference type="OrthoDB" id="5917794at2759"/>
<sequence length="522" mass="58896">NETWDNVDFAAAFIGDNAYKEFEAPPCEYDGLSTDLYRVRTFSCQPFAFTRIMFVIIRDLSENLKEFCEFKTTIRAETEALECIRGEYVNEYKGKMNYTWDGKTCDNWADAPLDKAINTTVHKIFDPDSQLNYCRNIGGEKKRPWCWVDNFQSVGYCPLAFCNEICHLKEEYSEYQGKQSFSTSGKHCREWSDGNEEGRKFLADTFSGGVQAGPYCRNPGYSQFRAWCYVDGQGSTIIAEPCDVPHCPTDFLKMTVRNNETNKLPLYLHQCYHSIDSFNVQHYFDLTIQESTIINLCRNFEDKLLFCFTGGDWTRVEFECFDVSSETTIITEASSPSSKTTFLIEETFVEDSLSMEISSLYEVSMTVSECSPGEASSSVIVEDLHPTSYTVQNTPSLNPSFSLHSGDTISITSDLSTSVADTLSNTPVTFSTSMKVTQTMDAASSSYKSMGNTSSSNITCGCFCINVDLLNSSEPVVKARVQSLTRELEMDYKKLSATVRKRMSAEDDRPSVTYLFTSFSSQ</sequence>
<keyword evidence="2 3" id="KW-1015">Disulfide bond</keyword>
<dbReference type="AlphaFoldDB" id="V3ZLH3"/>
<dbReference type="InterPro" id="IPR013806">
    <property type="entry name" value="Kringle-like"/>
</dbReference>
<reference evidence="5 6" key="1">
    <citation type="journal article" date="2013" name="Nature">
        <title>Insights into bilaterian evolution from three spiralian genomes.</title>
        <authorList>
            <person name="Simakov O."/>
            <person name="Marletaz F."/>
            <person name="Cho S.J."/>
            <person name="Edsinger-Gonzales E."/>
            <person name="Havlak P."/>
            <person name="Hellsten U."/>
            <person name="Kuo D.H."/>
            <person name="Larsson T."/>
            <person name="Lv J."/>
            <person name="Arendt D."/>
            <person name="Savage R."/>
            <person name="Osoegawa K."/>
            <person name="de Jong P."/>
            <person name="Grimwood J."/>
            <person name="Chapman J.A."/>
            <person name="Shapiro H."/>
            <person name="Aerts A."/>
            <person name="Otillar R.P."/>
            <person name="Terry A.Y."/>
            <person name="Boore J.L."/>
            <person name="Grigoriev I.V."/>
            <person name="Lindberg D.R."/>
            <person name="Seaver E.C."/>
            <person name="Weisblat D.A."/>
            <person name="Putnam N.H."/>
            <person name="Rokhsar D.S."/>
        </authorList>
    </citation>
    <scope>NUCLEOTIDE SEQUENCE [LARGE SCALE GENOMIC DNA]</scope>
</reference>
<comment type="caution">
    <text evidence="3">Lacks conserved residue(s) required for the propagation of feature annotation.</text>
</comment>
<feature type="domain" description="Kringle" evidence="4">
    <location>
        <begin position="82"/>
        <end position="162"/>
    </location>
</feature>
<evidence type="ECO:0000256" key="2">
    <source>
        <dbReference type="ARBA" id="ARBA00023157"/>
    </source>
</evidence>
<dbReference type="STRING" id="225164.V3ZLH3"/>
<dbReference type="CTD" id="20243644"/>
<dbReference type="EMBL" id="KB203739">
    <property type="protein sequence ID" value="ESO83250.1"/>
    <property type="molecule type" value="Genomic_DNA"/>
</dbReference>
<keyword evidence="6" id="KW-1185">Reference proteome</keyword>
<dbReference type="KEGG" id="lgi:LOTGIDRAFT_176254"/>
<dbReference type="InterPro" id="IPR050759">
    <property type="entry name" value="Serine_protease_kringle"/>
</dbReference>
<evidence type="ECO:0000313" key="5">
    <source>
        <dbReference type="EMBL" id="ESO83250.1"/>
    </source>
</evidence>
<feature type="non-terminal residue" evidence="5">
    <location>
        <position position="1"/>
    </location>
</feature>
<dbReference type="RefSeq" id="XP_009066062.1">
    <property type="nucleotide sequence ID" value="XM_009067814.1"/>
</dbReference>
<dbReference type="Pfam" id="PF00051">
    <property type="entry name" value="Kringle"/>
    <property type="match status" value="2"/>
</dbReference>
<protein>
    <recommendedName>
        <fullName evidence="4">Kringle domain-containing protein</fullName>
    </recommendedName>
</protein>
<evidence type="ECO:0000313" key="6">
    <source>
        <dbReference type="Proteomes" id="UP000030746"/>
    </source>
</evidence>
<proteinExistence type="predicted"/>
<dbReference type="InterPro" id="IPR038178">
    <property type="entry name" value="Kringle_sf"/>
</dbReference>
<dbReference type="PANTHER" id="PTHR24261:SF7">
    <property type="entry name" value="KRINGLE DOMAIN-CONTAINING PROTEIN"/>
    <property type="match status" value="1"/>
</dbReference>